<organism evidence="1 2">
    <name type="scientific">Georgenia daeguensis</name>
    <dbReference type="NCBI Taxonomy" id="908355"/>
    <lineage>
        <taxon>Bacteria</taxon>
        <taxon>Bacillati</taxon>
        <taxon>Actinomycetota</taxon>
        <taxon>Actinomycetes</taxon>
        <taxon>Micrococcales</taxon>
        <taxon>Bogoriellaceae</taxon>
        <taxon>Georgenia</taxon>
    </lineage>
</organism>
<name>A0ABP8ESP1_9MICO</name>
<proteinExistence type="predicted"/>
<dbReference type="SUPFAM" id="SSF56801">
    <property type="entry name" value="Acetyl-CoA synthetase-like"/>
    <property type="match status" value="1"/>
</dbReference>
<dbReference type="EMBL" id="BAABBA010000005">
    <property type="protein sequence ID" value="GAA4286958.1"/>
    <property type="molecule type" value="Genomic_DNA"/>
</dbReference>
<comment type="caution">
    <text evidence="1">The sequence shown here is derived from an EMBL/GenBank/DDBJ whole genome shotgun (WGS) entry which is preliminary data.</text>
</comment>
<keyword evidence="2" id="KW-1185">Reference proteome</keyword>
<protein>
    <submittedName>
        <fullName evidence="1">Phenylacetate--CoA ligase family protein</fullName>
    </submittedName>
</protein>
<dbReference type="Proteomes" id="UP001499841">
    <property type="component" value="Unassembled WGS sequence"/>
</dbReference>
<dbReference type="RefSeq" id="WP_345039055.1">
    <property type="nucleotide sequence ID" value="NZ_BAABBA010000005.1"/>
</dbReference>
<evidence type="ECO:0000313" key="1">
    <source>
        <dbReference type="EMBL" id="GAA4286958.1"/>
    </source>
</evidence>
<dbReference type="GO" id="GO:0016874">
    <property type="term" value="F:ligase activity"/>
    <property type="evidence" value="ECO:0007669"/>
    <property type="project" value="UniProtKB-KW"/>
</dbReference>
<keyword evidence="1" id="KW-0436">Ligase</keyword>
<dbReference type="InterPro" id="IPR053158">
    <property type="entry name" value="CapK_Type1_Caps_Biosynth"/>
</dbReference>
<dbReference type="PANTHER" id="PTHR36932">
    <property type="entry name" value="CAPSULAR POLYSACCHARIDE BIOSYNTHESIS PROTEIN"/>
    <property type="match status" value="1"/>
</dbReference>
<evidence type="ECO:0000313" key="2">
    <source>
        <dbReference type="Proteomes" id="UP001499841"/>
    </source>
</evidence>
<dbReference type="InterPro" id="IPR042099">
    <property type="entry name" value="ANL_N_sf"/>
</dbReference>
<dbReference type="PANTHER" id="PTHR36932:SF1">
    <property type="entry name" value="CAPSULAR POLYSACCHARIDE BIOSYNTHESIS PROTEIN"/>
    <property type="match status" value="1"/>
</dbReference>
<reference evidence="2" key="1">
    <citation type="journal article" date="2019" name="Int. J. Syst. Evol. Microbiol.">
        <title>The Global Catalogue of Microorganisms (GCM) 10K type strain sequencing project: providing services to taxonomists for standard genome sequencing and annotation.</title>
        <authorList>
            <consortium name="The Broad Institute Genomics Platform"/>
            <consortium name="The Broad Institute Genome Sequencing Center for Infectious Disease"/>
            <person name="Wu L."/>
            <person name="Ma J."/>
        </authorList>
    </citation>
    <scope>NUCLEOTIDE SEQUENCE [LARGE SCALE GENOMIC DNA]</scope>
    <source>
        <strain evidence="2">JCM 17459</strain>
    </source>
</reference>
<dbReference type="Gene3D" id="3.40.50.12780">
    <property type="entry name" value="N-terminal domain of ligase-like"/>
    <property type="match status" value="1"/>
</dbReference>
<accession>A0ABP8ESP1</accession>
<sequence length="435" mass="47597">MDAAALARRTTYWALDRAHGRPVAEAVDEIHAALDDPHDPEVRRLLDTRLAALLLHAVERVPFYRGSDPTDLTTFPVVTKLTFREHGPAMRSRGFAAAALQPHVTSGSTGTPFEAVWDQGKALRNRADTIAMATRAGYRLGMPLIYFRIWGGAYRKGPVQRAREGLTPVDVRSLDDGRAREVLDAVRRRRHPVTLLGYTSALELLCHVLDAGHPGVADRVAAVVAVGEAPTDYLRRAAERHFGTPLVARYSNSENGLVAQEEPGSTGYRVNRASYLVEVLRHDSDRPAGAGEEGRIVLTDLFNRAMPFIRYDTGDRGTLAVDGGGRADDAVLASIAGRSMATVYDTRGRSLNPMGFMELSRFTDVRQFQVAQTGPGRYTLRLNASPDAGRDTQIRAQLLDALGADADLVITYVEEVPLLASGKRQVVVNEWQSAH</sequence>
<gene>
    <name evidence="1" type="ORF">GCM10022262_13170</name>
</gene>